<dbReference type="RefSeq" id="WP_311665798.1">
    <property type="nucleotide sequence ID" value="NZ_JAVRHT010000056.1"/>
</dbReference>
<gene>
    <name evidence="3" type="ORF">RM540_15535</name>
</gene>
<protein>
    <submittedName>
        <fullName evidence="3">DUF4342 domain-containing protein</fullName>
    </submittedName>
</protein>
<evidence type="ECO:0000313" key="3">
    <source>
        <dbReference type="EMBL" id="MDT0633167.1"/>
    </source>
</evidence>
<accession>A0ABU3BV44</accession>
<comment type="caution">
    <text evidence="3">The sequence shown here is derived from an EMBL/GenBank/DDBJ whole genome shotgun (WGS) entry which is preliminary data.</text>
</comment>
<evidence type="ECO:0000259" key="2">
    <source>
        <dbReference type="Pfam" id="PF14242"/>
    </source>
</evidence>
<dbReference type="Pfam" id="PF14242">
    <property type="entry name" value="DUF4342"/>
    <property type="match status" value="1"/>
</dbReference>
<reference evidence="3 4" key="1">
    <citation type="submission" date="2023-09" db="EMBL/GenBank/DDBJ databases">
        <authorList>
            <person name="Rey-Velasco X."/>
        </authorList>
    </citation>
    <scope>NUCLEOTIDE SEQUENCE [LARGE SCALE GENOMIC DNA]</scope>
    <source>
        <strain evidence="3 4">F394</strain>
    </source>
</reference>
<name>A0ABU3BV44_9BACT</name>
<feature type="region of interest" description="Disordered" evidence="1">
    <location>
        <begin position="112"/>
        <end position="178"/>
    </location>
</feature>
<organism evidence="3 4">
    <name type="scientific">Rubrivirga litoralis</name>
    <dbReference type="NCBI Taxonomy" id="3075598"/>
    <lineage>
        <taxon>Bacteria</taxon>
        <taxon>Pseudomonadati</taxon>
        <taxon>Rhodothermota</taxon>
        <taxon>Rhodothermia</taxon>
        <taxon>Rhodothermales</taxon>
        <taxon>Rubricoccaceae</taxon>
        <taxon>Rubrivirga</taxon>
    </lineage>
</organism>
<evidence type="ECO:0000256" key="1">
    <source>
        <dbReference type="SAM" id="MobiDB-lite"/>
    </source>
</evidence>
<feature type="domain" description="DUF4342" evidence="2">
    <location>
        <begin position="30"/>
        <end position="106"/>
    </location>
</feature>
<keyword evidence="4" id="KW-1185">Reference proteome</keyword>
<feature type="compositionally biased region" description="Low complexity" evidence="1">
    <location>
        <begin position="125"/>
        <end position="168"/>
    </location>
</feature>
<proteinExistence type="predicted"/>
<dbReference type="Proteomes" id="UP001267426">
    <property type="component" value="Unassembled WGS sequence"/>
</dbReference>
<dbReference type="InterPro" id="IPR025642">
    <property type="entry name" value="DUF4342"/>
</dbReference>
<evidence type="ECO:0000313" key="4">
    <source>
        <dbReference type="Proteomes" id="UP001267426"/>
    </source>
</evidence>
<dbReference type="EMBL" id="JAVRHT010000056">
    <property type="protein sequence ID" value="MDT0633167.1"/>
    <property type="molecule type" value="Genomic_DNA"/>
</dbReference>
<sequence length="178" mass="17696">MPAPPNDDKTLETEATRLADTARDKAEEAFEEVKLASNELVDTVRSYIEDANVKHVKIQKEGRTLLEIPMTVGVGAGAAALLFNPVLSAVGALAALVSDVTIVVERTTDAGGASGEAVENVNHPSGSATGSAASGTSAASSGTTSSSDKTASPGKPGASGKPSASGGSKTVGRSSDDA</sequence>